<dbReference type="OrthoDB" id="3208495at2759"/>
<evidence type="ECO:0000313" key="1">
    <source>
        <dbReference type="EMBL" id="EMD34528.1"/>
    </source>
</evidence>
<dbReference type="AlphaFoldDB" id="M2QC14"/>
<dbReference type="STRING" id="914234.M2QC14"/>
<protein>
    <submittedName>
        <fullName evidence="1">Uncharacterized protein</fullName>
    </submittedName>
</protein>
<sequence>MLQPDFSPEHVIGLNTRHQLKVLDEYGATAKPFSADDGWREASVKIKLPKERISYDSEDAAPDFEIPGVQYRPILEVLKAAYQDPQAAYYHYTPHKTFWQADAKPGEELPPAERIYSEVYNSDAMLEEDRVIQEAPRNPADPPDLEYAVAPIMLWSDSTHLAQFGTSSLWPIYLLLGNQTKYERGKPSAHAAQHLAYILSLPDTIQDLYQTLYGIAATAAVLTFCKRDLFQAVWLLLLQCDEFLEAYIHGFVVLCGDGIKRRLFPRFLTYSADYPEKVLIACIRFLARCPCPICLVTKDKIPLMGTRLDLRQRLKWCRVDTTHLRRKITMTRQWLFEKGYSLLSTHLAKVLDNTSLTPTQSAFSKTLGHLGFNHYAMLAPDLMHEFELGVWKAVFTHLMRILHAAGEDKIQEFNKR</sequence>
<dbReference type="Proteomes" id="UP000016930">
    <property type="component" value="Unassembled WGS sequence"/>
</dbReference>
<gene>
    <name evidence="1" type="ORF">CERSUDRAFT_55172</name>
</gene>
<dbReference type="Pfam" id="PF18759">
    <property type="entry name" value="Plavaka"/>
    <property type="match status" value="1"/>
</dbReference>
<name>M2QC14_CERS8</name>
<keyword evidence="2" id="KW-1185">Reference proteome</keyword>
<reference evidence="1 2" key="1">
    <citation type="journal article" date="2012" name="Proc. Natl. Acad. Sci. U.S.A.">
        <title>Comparative genomics of Ceriporiopsis subvermispora and Phanerochaete chrysosporium provide insight into selective ligninolysis.</title>
        <authorList>
            <person name="Fernandez-Fueyo E."/>
            <person name="Ruiz-Duenas F.J."/>
            <person name="Ferreira P."/>
            <person name="Floudas D."/>
            <person name="Hibbett D.S."/>
            <person name="Canessa P."/>
            <person name="Larrondo L.F."/>
            <person name="James T.Y."/>
            <person name="Seelenfreund D."/>
            <person name="Lobos S."/>
            <person name="Polanco R."/>
            <person name="Tello M."/>
            <person name="Honda Y."/>
            <person name="Watanabe T."/>
            <person name="Watanabe T."/>
            <person name="Ryu J.S."/>
            <person name="Kubicek C.P."/>
            <person name="Schmoll M."/>
            <person name="Gaskell J."/>
            <person name="Hammel K.E."/>
            <person name="St John F.J."/>
            <person name="Vanden Wymelenberg A."/>
            <person name="Sabat G."/>
            <person name="Splinter BonDurant S."/>
            <person name="Syed K."/>
            <person name="Yadav J.S."/>
            <person name="Doddapaneni H."/>
            <person name="Subramanian V."/>
            <person name="Lavin J.L."/>
            <person name="Oguiza J.A."/>
            <person name="Perez G."/>
            <person name="Pisabarro A.G."/>
            <person name="Ramirez L."/>
            <person name="Santoyo F."/>
            <person name="Master E."/>
            <person name="Coutinho P.M."/>
            <person name="Henrissat B."/>
            <person name="Lombard V."/>
            <person name="Magnuson J.K."/>
            <person name="Kuees U."/>
            <person name="Hori C."/>
            <person name="Igarashi K."/>
            <person name="Samejima M."/>
            <person name="Held B.W."/>
            <person name="Barry K.W."/>
            <person name="LaButti K.M."/>
            <person name="Lapidus A."/>
            <person name="Lindquist E.A."/>
            <person name="Lucas S.M."/>
            <person name="Riley R."/>
            <person name="Salamov A.A."/>
            <person name="Hoffmeister D."/>
            <person name="Schwenk D."/>
            <person name="Hadar Y."/>
            <person name="Yarden O."/>
            <person name="de Vries R.P."/>
            <person name="Wiebenga A."/>
            <person name="Stenlid J."/>
            <person name="Eastwood D."/>
            <person name="Grigoriev I.V."/>
            <person name="Berka R.M."/>
            <person name="Blanchette R.A."/>
            <person name="Kersten P."/>
            <person name="Martinez A.T."/>
            <person name="Vicuna R."/>
            <person name="Cullen D."/>
        </authorList>
    </citation>
    <scope>NUCLEOTIDE SEQUENCE [LARGE SCALE GENOMIC DNA]</scope>
    <source>
        <strain evidence="1 2">B</strain>
    </source>
</reference>
<dbReference type="EMBL" id="KB445803">
    <property type="protein sequence ID" value="EMD34528.1"/>
    <property type="molecule type" value="Genomic_DNA"/>
</dbReference>
<proteinExistence type="predicted"/>
<organism evidence="1 2">
    <name type="scientific">Ceriporiopsis subvermispora (strain B)</name>
    <name type="common">White-rot fungus</name>
    <name type="synonym">Gelatoporia subvermispora</name>
    <dbReference type="NCBI Taxonomy" id="914234"/>
    <lineage>
        <taxon>Eukaryota</taxon>
        <taxon>Fungi</taxon>
        <taxon>Dikarya</taxon>
        <taxon>Basidiomycota</taxon>
        <taxon>Agaricomycotina</taxon>
        <taxon>Agaricomycetes</taxon>
        <taxon>Polyporales</taxon>
        <taxon>Gelatoporiaceae</taxon>
        <taxon>Gelatoporia</taxon>
    </lineage>
</organism>
<accession>M2QC14</accession>
<evidence type="ECO:0000313" key="2">
    <source>
        <dbReference type="Proteomes" id="UP000016930"/>
    </source>
</evidence>
<dbReference type="InterPro" id="IPR041078">
    <property type="entry name" value="Plavaka"/>
</dbReference>
<dbReference type="HOGENOM" id="CLU_002498_2_0_1"/>